<dbReference type="SUPFAM" id="SSF55785">
    <property type="entry name" value="PYP-like sensor domain (PAS domain)"/>
    <property type="match status" value="1"/>
</dbReference>
<sequence length="90" mass="10277">MENDCTENKAAGNTFHMKKSGLTKILIIDTIMNNSQDTIYFKDRNSNFILSSKAHASLFGIDDPAEVIGKSDYDYFPVVWEYLLAVKYKM</sequence>
<keyword evidence="2" id="KW-1185">Reference proteome</keyword>
<dbReference type="RefSeq" id="WP_110940029.1">
    <property type="nucleotide sequence ID" value="NZ_FQZV01000008.1"/>
</dbReference>
<gene>
    <name evidence="1" type="ORF">SAMN02745975_00752</name>
</gene>
<reference evidence="2" key="1">
    <citation type="submission" date="2016-11" db="EMBL/GenBank/DDBJ databases">
        <authorList>
            <person name="Varghese N."/>
            <person name="Submissions S."/>
        </authorList>
    </citation>
    <scope>NUCLEOTIDE SEQUENCE [LARGE SCALE GENOMIC DNA]</scope>
    <source>
        <strain evidence="2">DSM 17957</strain>
    </source>
</reference>
<dbReference type="STRING" id="1121919.SAMN02745975_00752"/>
<dbReference type="InterPro" id="IPR035965">
    <property type="entry name" value="PAS-like_dom_sf"/>
</dbReference>
<name>A0A1M6EI17_9FIRM</name>
<evidence type="ECO:0000313" key="2">
    <source>
        <dbReference type="Proteomes" id="UP000184536"/>
    </source>
</evidence>
<dbReference type="OrthoDB" id="149796at2"/>
<evidence type="ECO:0000313" key="1">
    <source>
        <dbReference type="EMBL" id="SHI85132.1"/>
    </source>
</evidence>
<accession>A0A1M6EI17</accession>
<dbReference type="Gene3D" id="3.30.450.20">
    <property type="entry name" value="PAS domain"/>
    <property type="match status" value="1"/>
</dbReference>
<dbReference type="Proteomes" id="UP000184536">
    <property type="component" value="Unassembled WGS sequence"/>
</dbReference>
<organism evidence="1 2">
    <name type="scientific">Geosporobacter subterraneus DSM 17957</name>
    <dbReference type="NCBI Taxonomy" id="1121919"/>
    <lineage>
        <taxon>Bacteria</taxon>
        <taxon>Bacillati</taxon>
        <taxon>Bacillota</taxon>
        <taxon>Clostridia</taxon>
        <taxon>Peptostreptococcales</taxon>
        <taxon>Thermotaleaceae</taxon>
        <taxon>Geosporobacter</taxon>
    </lineage>
</organism>
<dbReference type="EMBL" id="FQZV01000008">
    <property type="protein sequence ID" value="SHI85132.1"/>
    <property type="molecule type" value="Genomic_DNA"/>
</dbReference>
<protein>
    <submittedName>
        <fullName evidence="1">Uncharacterized protein</fullName>
    </submittedName>
</protein>
<dbReference type="AlphaFoldDB" id="A0A1M6EI17"/>
<proteinExistence type="predicted"/>